<evidence type="ECO:0000256" key="2">
    <source>
        <dbReference type="SAM" id="SignalP"/>
    </source>
</evidence>
<dbReference type="InterPro" id="IPR036249">
    <property type="entry name" value="Thioredoxin-like_sf"/>
</dbReference>
<dbReference type="CDD" id="cd02947">
    <property type="entry name" value="TRX_family"/>
    <property type="match status" value="1"/>
</dbReference>
<dbReference type="RefSeq" id="WP_034742035.1">
    <property type="nucleotide sequence ID" value="NZ_AWFG01000052.1"/>
</dbReference>
<organism evidence="4 5">
    <name type="scientific">Hyphomonas chukchiensis</name>
    <dbReference type="NCBI Taxonomy" id="1280947"/>
    <lineage>
        <taxon>Bacteria</taxon>
        <taxon>Pseudomonadati</taxon>
        <taxon>Pseudomonadota</taxon>
        <taxon>Alphaproteobacteria</taxon>
        <taxon>Hyphomonadales</taxon>
        <taxon>Hyphomonadaceae</taxon>
        <taxon>Hyphomonas</taxon>
    </lineage>
</organism>
<dbReference type="InterPro" id="IPR013766">
    <property type="entry name" value="Thioredoxin_domain"/>
</dbReference>
<dbReference type="OrthoDB" id="7631741at2"/>
<evidence type="ECO:0000313" key="5">
    <source>
        <dbReference type="Proteomes" id="UP000027190"/>
    </source>
</evidence>
<dbReference type="PROSITE" id="PS51257">
    <property type="entry name" value="PROKAR_LIPOPROTEIN"/>
    <property type="match status" value="1"/>
</dbReference>
<evidence type="ECO:0000256" key="1">
    <source>
        <dbReference type="SAM" id="MobiDB-lite"/>
    </source>
</evidence>
<feature type="region of interest" description="Disordered" evidence="1">
    <location>
        <begin position="146"/>
        <end position="168"/>
    </location>
</feature>
<dbReference type="eggNOG" id="COG0526">
    <property type="taxonomic scope" value="Bacteria"/>
</dbReference>
<dbReference type="Pfam" id="PF00085">
    <property type="entry name" value="Thioredoxin"/>
    <property type="match status" value="1"/>
</dbReference>
<keyword evidence="5" id="KW-1185">Reference proteome</keyword>
<dbReference type="Gene3D" id="3.40.30.10">
    <property type="entry name" value="Glutaredoxin"/>
    <property type="match status" value="1"/>
</dbReference>
<dbReference type="SUPFAM" id="SSF52833">
    <property type="entry name" value="Thioredoxin-like"/>
    <property type="match status" value="1"/>
</dbReference>
<gene>
    <name evidence="4" type="ORF">HY30_07010</name>
</gene>
<dbReference type="STRING" id="1280947.HY30_07010"/>
<evidence type="ECO:0000313" key="4">
    <source>
        <dbReference type="EMBL" id="KCZ55998.1"/>
    </source>
</evidence>
<keyword evidence="2" id="KW-0732">Signal</keyword>
<reference evidence="4 5" key="1">
    <citation type="journal article" date="2014" name="Antonie Van Leeuwenhoek">
        <title>Hyphomonas beringensis sp. nov. and Hyphomonas chukchiensis sp. nov., isolated from surface seawater of the Bering Sea and Chukchi Sea.</title>
        <authorList>
            <person name="Li C."/>
            <person name="Lai Q."/>
            <person name="Li G."/>
            <person name="Dong C."/>
            <person name="Wang J."/>
            <person name="Liao Y."/>
            <person name="Shao Z."/>
        </authorList>
    </citation>
    <scope>NUCLEOTIDE SEQUENCE [LARGE SCALE GENOMIC DNA]</scope>
    <source>
        <strain evidence="4 5">BH-BN04-4</strain>
    </source>
</reference>
<dbReference type="AlphaFoldDB" id="A0A062UE58"/>
<dbReference type="PATRIC" id="fig|1280947.3.peg.2826"/>
<dbReference type="Proteomes" id="UP000027190">
    <property type="component" value="Unassembled WGS sequence"/>
</dbReference>
<accession>A0A062UE58</accession>
<proteinExistence type="predicted"/>
<feature type="domain" description="Thioredoxin" evidence="3">
    <location>
        <begin position="24"/>
        <end position="69"/>
    </location>
</feature>
<sequence>MRERLLTIILVTLACALPAAADATIKVINFTANWCPVCRMLDPRLHDAVERFEDRGAILVNLDQTRLSRRNETANDALMERLHQLTASHNVAYLWDWYGGHAGIAVIVAADNGEPLTCITSALSTNQIADLLQESVVLATRVRAGARRPKGTNCPPPRKAGTMDALIP</sequence>
<feature type="signal peptide" evidence="2">
    <location>
        <begin position="1"/>
        <end position="21"/>
    </location>
</feature>
<dbReference type="EMBL" id="AWFG01000052">
    <property type="protein sequence ID" value="KCZ55998.1"/>
    <property type="molecule type" value="Genomic_DNA"/>
</dbReference>
<evidence type="ECO:0000259" key="3">
    <source>
        <dbReference type="Pfam" id="PF00085"/>
    </source>
</evidence>
<comment type="caution">
    <text evidence="4">The sequence shown here is derived from an EMBL/GenBank/DDBJ whole genome shotgun (WGS) entry which is preliminary data.</text>
</comment>
<protein>
    <recommendedName>
        <fullName evidence="3">Thioredoxin domain-containing protein</fullName>
    </recommendedName>
</protein>
<feature type="chain" id="PRO_5001615052" description="Thioredoxin domain-containing protein" evidence="2">
    <location>
        <begin position="22"/>
        <end position="168"/>
    </location>
</feature>
<name>A0A062UE58_9PROT</name>